<comment type="subunit">
    <text evidence="8">Component of the ribosomal small subunit (SSU) processome.</text>
</comment>
<keyword evidence="6 8" id="KW-0539">Nucleus</keyword>
<dbReference type="PANTHER" id="PTHR13457">
    <property type="entry name" value="BAP28"/>
    <property type="match status" value="1"/>
</dbReference>
<dbReference type="OrthoDB" id="31183at2759"/>
<evidence type="ECO:0000256" key="7">
    <source>
        <dbReference type="ARBA" id="ARBA00023274"/>
    </source>
</evidence>
<comment type="subcellular location">
    <subcellularLocation>
        <location evidence="1 8">Nucleus</location>
        <location evidence="1 8">Nucleolus</location>
    </subcellularLocation>
</comment>
<dbReference type="GO" id="GO:0030686">
    <property type="term" value="C:90S preribosome"/>
    <property type="evidence" value="ECO:0007669"/>
    <property type="project" value="TreeGrafter"/>
</dbReference>
<dbReference type="Pfam" id="PF23243">
    <property type="entry name" value="HEAT_HEATR1"/>
    <property type="match status" value="1"/>
</dbReference>
<evidence type="ECO:0000256" key="1">
    <source>
        <dbReference type="ARBA" id="ARBA00004604"/>
    </source>
</evidence>
<dbReference type="EMBL" id="MU151087">
    <property type="protein sequence ID" value="KAF9451337.1"/>
    <property type="molecule type" value="Genomic_DNA"/>
</dbReference>
<dbReference type="GO" id="GO:0045943">
    <property type="term" value="P:positive regulation of transcription by RNA polymerase I"/>
    <property type="evidence" value="ECO:0007669"/>
    <property type="project" value="TreeGrafter"/>
</dbReference>
<evidence type="ECO:0000259" key="9">
    <source>
        <dbReference type="SMART" id="SM01036"/>
    </source>
</evidence>
<proteinExistence type="inferred from homology"/>
<dbReference type="PANTHER" id="PTHR13457:SF1">
    <property type="entry name" value="HEAT REPEAT-CONTAINING PROTEIN 1"/>
    <property type="match status" value="1"/>
</dbReference>
<organism evidence="10 11">
    <name type="scientific">Macrolepiota fuliginosa MF-IS2</name>
    <dbReference type="NCBI Taxonomy" id="1400762"/>
    <lineage>
        <taxon>Eukaryota</taxon>
        <taxon>Fungi</taxon>
        <taxon>Dikarya</taxon>
        <taxon>Basidiomycota</taxon>
        <taxon>Agaricomycotina</taxon>
        <taxon>Agaricomycetes</taxon>
        <taxon>Agaricomycetidae</taxon>
        <taxon>Agaricales</taxon>
        <taxon>Agaricineae</taxon>
        <taxon>Agaricaceae</taxon>
        <taxon>Macrolepiota</taxon>
    </lineage>
</organism>
<keyword evidence="5 8" id="KW-0698">rRNA processing</keyword>
<evidence type="ECO:0000256" key="4">
    <source>
        <dbReference type="ARBA" id="ARBA00022517"/>
    </source>
</evidence>
<sequence length="2021" mass="221988">MSSLAAQLAQSASLNVALLADRSKRKPTESYLFTDRDADQHDLDSIYALGTNSFLKLCSVDQRLKRFELELFSDRARAMDRTLLGTEEDEKLSEAIGQFLGLLGPWLLEAPAARVIEWLVKRFRVNEFNVESLLALFLPHHDTAQFAKLVTILHIKPNSTWSFLLPFKSAAQSLPRVSLVTEMLRNTDVARFVASLLPSALREDRLHRVLLVFNAATMHEFISRSKVLNEGTMAYVLPAVLEPLEKRRDASRDAILGSFILLSVLVRKCELSSSALKVIIGSMTACAELVATKQFISAAVAVCEPQTELEALSGSTIKALLKIPDIEEELQSASGWVGSEKFIRPMLPVLISRLPDGHASVLLESIVSTPAISSSVVGRSASLLIKEALSQENPDGATAARSLLSTIQQRHPDAFQRAALAEQEEDEELKEAIDQLVLSLSLVSTTETQSKDKVDMVLASTNADANVRVIAVKELLSSLTGSALITADKQSITSALISRLQDSEQQVLEALYDKPDLITPLFASEPSIYIETLLTSLGSKPKRSFLRLHLTFVLKHLYPTLNKEQKEKIVSEVLFPFLLFSKPRQHTAETIWDLIGENMGGEMGKEFEILRGCAGVVRTERERAGEDALDKMRSINAALSAKVAQNILMSNQLIDLLPVLLSKIGSSNPHTRTLGYLVAKTLLNKLSGEHQVDIARRILAVMRLEEISGIEDLPVKHDQFLESLKEVPEKNVILKPTKQSTLSWLQASFIATACAIPSPDGVVVNWLSDQPSPGGDRAFHYVTLMRAIYTLVNRSSSLPVLVSCLLSTFFLNLKSDALVFLAGVWTSPAVTDDNSLQEIALRHAAAFLEAHVLEDDGMDFQTIVPALLVALQNPTTSVRKSAVECLNRIRLISEGKLKSVYKFDAVYGDAQDTLQYLEQDDLKRYLAHLVAHQQHFVQDQTYLRVAHAEHLKSVKGDRKKDTEYKNSVLYYLLSHVNATDLESTRIKLLDSLSLVSSSVKATSLLPSIEILQAHEGGIVLPCLLVSSIDASSATSLNDTEGDLWEVYLKVLKQYLRPASDAAPREALIRLLETEVFGKLTYERRMAVCEAVIGIVAHQSDAAYGKKLLSNIIDDVPLIVALLNNYAPVPQGNTPRAAKRVKTTEPTEDDNAMPELSLLTEVLGTKPLPGSLDLVSALLETLGRLIQSAPSSQADINYVEQMLMSAIDNVASNIPESPNMTPSVIRLDVLVELIRVVGNPQTFHQALLLMASLARLAPESVLHNVMPVFTFMGSNVFHRDDTYSFRVVQKTIDGIVPVMASSLKNANASSVDLYIASRDFLRVFTDAANHIPRHRRNNFFVHLVDVLGAEYFLAPICMLLAEKSSNRIVRQTQEEGSGTLALPTALLHHVAPTIQIAALIEFLNESQRLVSCSVDPVNKPSTLLDHILDGESTVSPGTYVKRAQALVTMIGQAIQSNTLVGLDKSGKESLSSLVSGLITLATVGDNVPGVKFGGLAATAQATLGKVFNAMPAMDFIQAIASMLTSDGMIIYIGALELLSERIPKITDHIRRETTGTVSNIVESTVKLLAHDNITLRTRCLKALKAIASTLVPKEEGALTAALPSILITLDMPGLVVHALDTLAPLANKLGPRIIPFFKGIVTKNIALMKDADDVLLEKATAVLRGLLTSIPAFWGPDSLAQIMSLYMDHCKATSGSPGAPMSSLMKAITKKVPTKVLLPGMIDIWAIASSSRNLDRITAYSDLLARTLRHAPRASALEQTRSLSKIFLEALDIIKVSDSKESKAEAQVILAFREFVVKLNESTFRPVFRRLYDWAFVSETADNARQITFFHAYSSLLDFFKVLMVPYTSFLLQTFDAHLKSPSDSIEEEYSILWVSLITTLTKTLSYDDGGFWRDDKLRQIASPLIQQVPLCTKLPVDLDAKTLFQQCLDAIVEDVSDDALLKSINLELLMHTRSENAKIRQFALMCSTSLWRTHSGKLLGFVSETATFIAECGEDENDTVVKESFKLKDAIESVAGKIDGL</sequence>
<keyword evidence="7 8" id="KW-0687">Ribonucleoprotein</keyword>
<dbReference type="Gene3D" id="1.25.10.10">
    <property type="entry name" value="Leucine-rich Repeat Variant"/>
    <property type="match status" value="1"/>
</dbReference>
<gene>
    <name evidence="10" type="ORF">P691DRAFT_663457</name>
</gene>
<keyword evidence="4 8" id="KW-0690">Ribosome biogenesis</keyword>
<evidence type="ECO:0000256" key="8">
    <source>
        <dbReference type="RuleBase" id="RU367065"/>
    </source>
</evidence>
<dbReference type="Proteomes" id="UP000807342">
    <property type="component" value="Unassembled WGS sequence"/>
</dbReference>
<evidence type="ECO:0000313" key="11">
    <source>
        <dbReference type="Proteomes" id="UP000807342"/>
    </source>
</evidence>
<feature type="domain" description="BP28 C-terminal" evidence="9">
    <location>
        <begin position="1752"/>
        <end position="1891"/>
    </location>
</feature>
<evidence type="ECO:0000256" key="6">
    <source>
        <dbReference type="ARBA" id="ARBA00023242"/>
    </source>
</evidence>
<evidence type="ECO:0000256" key="5">
    <source>
        <dbReference type="ARBA" id="ARBA00022552"/>
    </source>
</evidence>
<accession>A0A9P5XH57</accession>
<dbReference type="GO" id="GO:0032040">
    <property type="term" value="C:small-subunit processome"/>
    <property type="evidence" value="ECO:0007669"/>
    <property type="project" value="TreeGrafter"/>
</dbReference>
<dbReference type="InterPro" id="IPR056473">
    <property type="entry name" value="HEAT_Utp10/HEAT1"/>
</dbReference>
<dbReference type="GO" id="GO:0000462">
    <property type="term" value="P:maturation of SSU-rRNA from tricistronic rRNA transcript (SSU-rRNA, 5.8S rRNA, LSU-rRNA)"/>
    <property type="evidence" value="ECO:0007669"/>
    <property type="project" value="TreeGrafter"/>
</dbReference>
<dbReference type="GO" id="GO:0034455">
    <property type="term" value="C:t-UTP complex"/>
    <property type="evidence" value="ECO:0007669"/>
    <property type="project" value="TreeGrafter"/>
</dbReference>
<evidence type="ECO:0000256" key="2">
    <source>
        <dbReference type="ARBA" id="ARBA00010559"/>
    </source>
</evidence>
<keyword evidence="11" id="KW-1185">Reference proteome</keyword>
<protein>
    <recommendedName>
        <fullName evidence="3 8">U3 small nucleolar RNA-associated protein 10</fullName>
    </recommendedName>
</protein>
<comment type="similarity">
    <text evidence="2 8">Belongs to the HEATR1/UTP10 family.</text>
</comment>
<dbReference type="InterPro" id="IPR022125">
    <property type="entry name" value="U3snoRNP10_N"/>
</dbReference>
<reference evidence="10" key="1">
    <citation type="submission" date="2020-11" db="EMBL/GenBank/DDBJ databases">
        <authorList>
            <consortium name="DOE Joint Genome Institute"/>
            <person name="Ahrendt S."/>
            <person name="Riley R."/>
            <person name="Andreopoulos W."/>
            <person name="Labutti K."/>
            <person name="Pangilinan J."/>
            <person name="Ruiz-Duenas F.J."/>
            <person name="Barrasa J.M."/>
            <person name="Sanchez-Garcia M."/>
            <person name="Camarero S."/>
            <person name="Miyauchi S."/>
            <person name="Serrano A."/>
            <person name="Linde D."/>
            <person name="Babiker R."/>
            <person name="Drula E."/>
            <person name="Ayuso-Fernandez I."/>
            <person name="Pacheco R."/>
            <person name="Padilla G."/>
            <person name="Ferreira P."/>
            <person name="Barriuso J."/>
            <person name="Kellner H."/>
            <person name="Castanera R."/>
            <person name="Alfaro M."/>
            <person name="Ramirez L."/>
            <person name="Pisabarro A.G."/>
            <person name="Kuo A."/>
            <person name="Tritt A."/>
            <person name="Lipzen A."/>
            <person name="He G."/>
            <person name="Yan M."/>
            <person name="Ng V."/>
            <person name="Cullen D."/>
            <person name="Martin F."/>
            <person name="Rosso M.-N."/>
            <person name="Henrissat B."/>
            <person name="Hibbett D."/>
            <person name="Martinez A.T."/>
            <person name="Grigoriev I.V."/>
        </authorList>
    </citation>
    <scope>NUCLEOTIDE SEQUENCE</scope>
    <source>
        <strain evidence="10">MF-IS2</strain>
    </source>
</reference>
<dbReference type="InterPro" id="IPR040191">
    <property type="entry name" value="UTP10"/>
</dbReference>
<dbReference type="GO" id="GO:0030515">
    <property type="term" value="F:snoRNA binding"/>
    <property type="evidence" value="ECO:0007669"/>
    <property type="project" value="TreeGrafter"/>
</dbReference>
<evidence type="ECO:0000256" key="3">
    <source>
        <dbReference type="ARBA" id="ARBA00015399"/>
    </source>
</evidence>
<dbReference type="SMART" id="SM01036">
    <property type="entry name" value="BP28CT"/>
    <property type="match status" value="1"/>
</dbReference>
<evidence type="ECO:0000313" key="10">
    <source>
        <dbReference type="EMBL" id="KAF9451337.1"/>
    </source>
</evidence>
<dbReference type="InterPro" id="IPR016024">
    <property type="entry name" value="ARM-type_fold"/>
</dbReference>
<name>A0A9P5XH57_9AGAR</name>
<dbReference type="Pfam" id="PF08146">
    <property type="entry name" value="BP28CT"/>
    <property type="match status" value="1"/>
</dbReference>
<dbReference type="InterPro" id="IPR012954">
    <property type="entry name" value="BP28_C_dom"/>
</dbReference>
<comment type="function">
    <text evidence="8">Involved in nucleolar processing of pre-18S ribosomal RNA.</text>
</comment>
<dbReference type="InterPro" id="IPR011989">
    <property type="entry name" value="ARM-like"/>
</dbReference>
<comment type="caution">
    <text evidence="10">The sequence shown here is derived from an EMBL/GenBank/DDBJ whole genome shotgun (WGS) entry which is preliminary data.</text>
</comment>
<dbReference type="SUPFAM" id="SSF48371">
    <property type="entry name" value="ARM repeat"/>
    <property type="match status" value="2"/>
</dbReference>
<dbReference type="Pfam" id="PF12397">
    <property type="entry name" value="U3snoRNP10"/>
    <property type="match status" value="1"/>
</dbReference>